<dbReference type="SUPFAM" id="SSF48208">
    <property type="entry name" value="Six-hairpin glycosidases"/>
    <property type="match status" value="1"/>
</dbReference>
<keyword evidence="6" id="KW-0119">Carbohydrate metabolism</keyword>
<keyword evidence="8" id="KW-0624">Polysaccharide degradation</keyword>
<reference evidence="11 12" key="1">
    <citation type="journal article" date="2018" name="Proc. Natl. Acad. Sci. U.S.A.">
        <title>Draft genome sequence of Camellia sinensis var. sinensis provides insights into the evolution of the tea genome and tea quality.</title>
        <authorList>
            <person name="Wei C."/>
            <person name="Yang H."/>
            <person name="Wang S."/>
            <person name="Zhao J."/>
            <person name="Liu C."/>
            <person name="Gao L."/>
            <person name="Xia E."/>
            <person name="Lu Y."/>
            <person name="Tai Y."/>
            <person name="She G."/>
            <person name="Sun J."/>
            <person name="Cao H."/>
            <person name="Tong W."/>
            <person name="Gao Q."/>
            <person name="Li Y."/>
            <person name="Deng W."/>
            <person name="Jiang X."/>
            <person name="Wang W."/>
            <person name="Chen Q."/>
            <person name="Zhang S."/>
            <person name="Li H."/>
            <person name="Wu J."/>
            <person name="Wang P."/>
            <person name="Li P."/>
            <person name="Shi C."/>
            <person name="Zheng F."/>
            <person name="Jian J."/>
            <person name="Huang B."/>
            <person name="Shan D."/>
            <person name="Shi M."/>
            <person name="Fang C."/>
            <person name="Yue Y."/>
            <person name="Li F."/>
            <person name="Li D."/>
            <person name="Wei S."/>
            <person name="Han B."/>
            <person name="Jiang C."/>
            <person name="Yin Y."/>
            <person name="Xia T."/>
            <person name="Zhang Z."/>
            <person name="Bennetzen J.L."/>
            <person name="Zhao S."/>
            <person name="Wan X."/>
        </authorList>
    </citation>
    <scope>NUCLEOTIDE SEQUENCE [LARGE SCALE GENOMIC DNA]</scope>
    <source>
        <strain evidence="12">cv. Shuchazao</strain>
        <tissue evidence="11">Leaf</tissue>
    </source>
</reference>
<dbReference type="GO" id="GO:0008810">
    <property type="term" value="F:cellulase activity"/>
    <property type="evidence" value="ECO:0007669"/>
    <property type="project" value="UniProtKB-EC"/>
</dbReference>
<comment type="catalytic activity">
    <reaction evidence="1">
        <text>Endohydrolysis of (1-&gt;4)-beta-D-glucosidic linkages in cellulose, lichenin and cereal beta-D-glucans.</text>
        <dbReference type="EC" id="3.2.1.4"/>
    </reaction>
</comment>
<dbReference type="STRING" id="542762.A0A4V6RY43"/>
<evidence type="ECO:0000313" key="12">
    <source>
        <dbReference type="Proteomes" id="UP000306102"/>
    </source>
</evidence>
<evidence type="ECO:0000256" key="8">
    <source>
        <dbReference type="ARBA" id="ARBA00023326"/>
    </source>
</evidence>
<keyword evidence="12" id="KW-1185">Reference proteome</keyword>
<gene>
    <name evidence="11" type="ORF">TEA_009118</name>
</gene>
<evidence type="ECO:0000256" key="7">
    <source>
        <dbReference type="ARBA" id="ARBA00023295"/>
    </source>
</evidence>
<evidence type="ECO:0000256" key="9">
    <source>
        <dbReference type="SAM" id="SignalP"/>
    </source>
</evidence>
<dbReference type="AlphaFoldDB" id="A0A4V6RY43"/>
<evidence type="ECO:0000256" key="1">
    <source>
        <dbReference type="ARBA" id="ARBA00000966"/>
    </source>
</evidence>
<evidence type="ECO:0000256" key="2">
    <source>
        <dbReference type="ARBA" id="ARBA00007072"/>
    </source>
</evidence>
<dbReference type="PANTHER" id="PTHR22298">
    <property type="entry name" value="ENDO-1,4-BETA-GLUCANASE"/>
    <property type="match status" value="1"/>
</dbReference>
<keyword evidence="4" id="KW-0378">Hydrolase</keyword>
<name>A0A4V6RY43_CAMSN</name>
<sequence length="138" mass="14868">MATLFLLLGLLLLALAGHDYGQALTKSILFFEAQRFGYLQRPEDNTTSRQVYKIDPNNPGSDLAGETTAAMAAASVVFRHHNPSYANELLTHGAPRPISFSICPPCTASPSFSISLRWSSAAIISASSSAMIHMNLDL</sequence>
<evidence type="ECO:0000259" key="10">
    <source>
        <dbReference type="Pfam" id="PF00759"/>
    </source>
</evidence>
<dbReference type="InterPro" id="IPR001701">
    <property type="entry name" value="Glyco_hydro_9"/>
</dbReference>
<feature type="chain" id="PRO_5020788728" description="cellulase" evidence="9">
    <location>
        <begin position="17"/>
        <end position="138"/>
    </location>
</feature>
<feature type="signal peptide" evidence="9">
    <location>
        <begin position="1"/>
        <end position="16"/>
    </location>
</feature>
<keyword evidence="5" id="KW-0136">Cellulose degradation</keyword>
<evidence type="ECO:0000313" key="11">
    <source>
        <dbReference type="EMBL" id="THF98946.1"/>
    </source>
</evidence>
<proteinExistence type="inferred from homology"/>
<comment type="similarity">
    <text evidence="2">Belongs to the glycosyl hydrolase 9 (cellulase E) family.</text>
</comment>
<protein>
    <recommendedName>
        <fullName evidence="3">cellulase</fullName>
        <ecNumber evidence="3">3.2.1.4</ecNumber>
    </recommendedName>
</protein>
<keyword evidence="7" id="KW-0326">Glycosidase</keyword>
<dbReference type="EMBL" id="SDRB02012111">
    <property type="protein sequence ID" value="THF98946.1"/>
    <property type="molecule type" value="Genomic_DNA"/>
</dbReference>
<dbReference type="Pfam" id="PF00759">
    <property type="entry name" value="Glyco_hydro_9"/>
    <property type="match status" value="1"/>
</dbReference>
<evidence type="ECO:0000256" key="3">
    <source>
        <dbReference type="ARBA" id="ARBA00012601"/>
    </source>
</evidence>
<dbReference type="Proteomes" id="UP000306102">
    <property type="component" value="Unassembled WGS sequence"/>
</dbReference>
<evidence type="ECO:0000256" key="6">
    <source>
        <dbReference type="ARBA" id="ARBA00023277"/>
    </source>
</evidence>
<organism evidence="11 12">
    <name type="scientific">Camellia sinensis var. sinensis</name>
    <name type="common">China tea</name>
    <dbReference type="NCBI Taxonomy" id="542762"/>
    <lineage>
        <taxon>Eukaryota</taxon>
        <taxon>Viridiplantae</taxon>
        <taxon>Streptophyta</taxon>
        <taxon>Embryophyta</taxon>
        <taxon>Tracheophyta</taxon>
        <taxon>Spermatophyta</taxon>
        <taxon>Magnoliopsida</taxon>
        <taxon>eudicotyledons</taxon>
        <taxon>Gunneridae</taxon>
        <taxon>Pentapetalae</taxon>
        <taxon>asterids</taxon>
        <taxon>Ericales</taxon>
        <taxon>Theaceae</taxon>
        <taxon>Camellia</taxon>
    </lineage>
</organism>
<dbReference type="EC" id="3.2.1.4" evidence="3"/>
<dbReference type="InterPro" id="IPR012341">
    <property type="entry name" value="6hp_glycosidase-like_sf"/>
</dbReference>
<accession>A0A4V6RY43</accession>
<feature type="domain" description="Glycoside hydrolase family 9" evidence="10">
    <location>
        <begin position="40"/>
        <end position="92"/>
    </location>
</feature>
<evidence type="ECO:0000256" key="4">
    <source>
        <dbReference type="ARBA" id="ARBA00022801"/>
    </source>
</evidence>
<evidence type="ECO:0000256" key="5">
    <source>
        <dbReference type="ARBA" id="ARBA00023001"/>
    </source>
</evidence>
<dbReference type="InterPro" id="IPR008928">
    <property type="entry name" value="6-hairpin_glycosidase_sf"/>
</dbReference>
<comment type="caution">
    <text evidence="11">The sequence shown here is derived from an EMBL/GenBank/DDBJ whole genome shotgun (WGS) entry which is preliminary data.</text>
</comment>
<dbReference type="GO" id="GO:0030245">
    <property type="term" value="P:cellulose catabolic process"/>
    <property type="evidence" value="ECO:0007669"/>
    <property type="project" value="UniProtKB-KW"/>
</dbReference>
<keyword evidence="9" id="KW-0732">Signal</keyword>
<dbReference type="Gene3D" id="1.50.10.10">
    <property type="match status" value="1"/>
</dbReference>